<evidence type="ECO:0000256" key="1">
    <source>
        <dbReference type="SAM" id="MobiDB-lite"/>
    </source>
</evidence>
<comment type="caution">
    <text evidence="2">The sequence shown here is derived from an EMBL/GenBank/DDBJ whole genome shotgun (WGS) entry which is preliminary data.</text>
</comment>
<evidence type="ECO:0000313" key="3">
    <source>
        <dbReference type="Proteomes" id="UP000289152"/>
    </source>
</evidence>
<reference evidence="2 3" key="1">
    <citation type="submission" date="2016-06" db="EMBL/GenBank/DDBJ databases">
        <title>Evolution of pathogenesis and genome organization in the Tremellales.</title>
        <authorList>
            <person name="Cuomo C."/>
            <person name="Litvintseva A."/>
            <person name="Heitman J."/>
            <person name="Chen Y."/>
            <person name="Sun S."/>
            <person name="Springer D."/>
            <person name="Dromer F."/>
            <person name="Young S."/>
            <person name="Zeng Q."/>
            <person name="Chapman S."/>
            <person name="Gujja S."/>
            <person name="Saif S."/>
            <person name="Birren B."/>
        </authorList>
    </citation>
    <scope>NUCLEOTIDE SEQUENCE [LARGE SCALE GENOMIC DNA]</scope>
    <source>
        <strain evidence="2 3">ATCC 28783</strain>
    </source>
</reference>
<feature type="region of interest" description="Disordered" evidence="1">
    <location>
        <begin position="140"/>
        <end position="164"/>
    </location>
</feature>
<sequence length="164" mass="17962">MRLVSTLNALSTSIATVVNSSDVGPSSRTELARVSREQLTSMNDFCRTLYETPFVLNPVEFELPPTLDWLKTSKPSRLSSQDAAFLNVLVLPLECLRTLRQLWKSPSLTAARDPSLHAAHIGALNAAWKEAWAIRRVGQANRGNNSGDRQEVGGQEESGQGSTQ</sequence>
<dbReference type="InParanoid" id="A0A4Q1B8H1"/>
<keyword evidence="3" id="KW-1185">Reference proteome</keyword>
<protein>
    <submittedName>
        <fullName evidence="2">Uncharacterized protein</fullName>
    </submittedName>
</protein>
<evidence type="ECO:0000313" key="2">
    <source>
        <dbReference type="EMBL" id="RXK35038.1"/>
    </source>
</evidence>
<dbReference type="EMBL" id="SDIL01000162">
    <property type="protein sequence ID" value="RXK35038.1"/>
    <property type="molecule type" value="Genomic_DNA"/>
</dbReference>
<gene>
    <name evidence="2" type="ORF">M231_07691</name>
</gene>
<dbReference type="Proteomes" id="UP000289152">
    <property type="component" value="Unassembled WGS sequence"/>
</dbReference>
<dbReference type="AlphaFoldDB" id="A0A4Q1B8H1"/>
<feature type="compositionally biased region" description="Low complexity" evidence="1">
    <location>
        <begin position="153"/>
        <end position="164"/>
    </location>
</feature>
<name>A0A4Q1B8H1_TREME</name>
<dbReference type="VEuPathDB" id="FungiDB:TREMEDRAFT_58610"/>
<organism evidence="2 3">
    <name type="scientific">Tremella mesenterica</name>
    <name type="common">Jelly fungus</name>
    <dbReference type="NCBI Taxonomy" id="5217"/>
    <lineage>
        <taxon>Eukaryota</taxon>
        <taxon>Fungi</taxon>
        <taxon>Dikarya</taxon>
        <taxon>Basidiomycota</taxon>
        <taxon>Agaricomycotina</taxon>
        <taxon>Tremellomycetes</taxon>
        <taxon>Tremellales</taxon>
        <taxon>Tremellaceae</taxon>
        <taxon>Tremella</taxon>
    </lineage>
</organism>
<accession>A0A4Q1B8H1</accession>
<proteinExistence type="predicted"/>